<sequence length="249" mass="29439">MSTYLKGFSPQNELVYSLLLQKNGSFEFFIHVDFLFEFKGTYKLRKNLMGKQEMIEFTYENMSSPSETVPVVIKRRKGFSKIFDGEKMNVFNESWEFLSLPFKPSLSSSTVRKLVMFKSHFRTEKEKKSINSLEEEIDLLQLIPKNERRWIVESVNDIDPILYTVSHRSQLKLLELHNDGKQINNLLGTQLNLIAGKDINKVHEIIEQETSQSEKYVTVRNLYNHLDSSRNFWESYERLKKYRTDSLDK</sequence>
<proteinExistence type="predicted"/>
<name>A0A3G4ZPD5_9VIRU</name>
<reference evidence="1" key="1">
    <citation type="submission" date="2018-10" db="EMBL/GenBank/DDBJ databases">
        <title>Hidden diversity of soil giant viruses.</title>
        <authorList>
            <person name="Schulz F."/>
            <person name="Alteio L."/>
            <person name="Goudeau D."/>
            <person name="Ryan E.M."/>
            <person name="Malmstrom R.R."/>
            <person name="Blanchard J."/>
            <person name="Woyke T."/>
        </authorList>
    </citation>
    <scope>NUCLEOTIDE SEQUENCE</scope>
    <source>
        <strain evidence="1">TEV1</strain>
    </source>
</reference>
<organism evidence="1">
    <name type="scientific">Terrestrivirus sp</name>
    <dbReference type="NCBI Taxonomy" id="2487775"/>
    <lineage>
        <taxon>Viruses</taxon>
        <taxon>Varidnaviria</taxon>
        <taxon>Bamfordvirae</taxon>
        <taxon>Nucleocytoviricota</taxon>
        <taxon>Megaviricetes</taxon>
        <taxon>Imitervirales</taxon>
        <taxon>Mimiviridae</taxon>
        <taxon>Klosneuvirinae</taxon>
    </lineage>
</organism>
<evidence type="ECO:0000313" key="1">
    <source>
        <dbReference type="EMBL" id="AYV76747.1"/>
    </source>
</evidence>
<gene>
    <name evidence="1" type="ORF">Terrestrivirus13_13</name>
</gene>
<protein>
    <submittedName>
        <fullName evidence="1">Uncharacterized protein</fullName>
    </submittedName>
</protein>
<accession>A0A3G4ZPD5</accession>
<dbReference type="EMBL" id="MK071991">
    <property type="protein sequence ID" value="AYV76747.1"/>
    <property type="molecule type" value="Genomic_DNA"/>
</dbReference>